<protein>
    <submittedName>
        <fullName evidence="1">Uncharacterized protein</fullName>
    </submittedName>
</protein>
<name>A0A9P0PH61_ACAOB</name>
<keyword evidence="2" id="KW-1185">Reference proteome</keyword>
<accession>A0A9P0PH61</accession>
<reference evidence="1" key="1">
    <citation type="submission" date="2022-03" db="EMBL/GenBank/DDBJ databases">
        <authorList>
            <person name="Sayadi A."/>
        </authorList>
    </citation>
    <scope>NUCLEOTIDE SEQUENCE</scope>
</reference>
<dbReference type="EMBL" id="CAKOFQ010006938">
    <property type="protein sequence ID" value="CAH1983399.1"/>
    <property type="molecule type" value="Genomic_DNA"/>
</dbReference>
<gene>
    <name evidence="1" type="ORF">ACAOBT_LOCUS15546</name>
</gene>
<dbReference type="OrthoDB" id="8300281at2759"/>
<proteinExistence type="predicted"/>
<comment type="caution">
    <text evidence="1">The sequence shown here is derived from an EMBL/GenBank/DDBJ whole genome shotgun (WGS) entry which is preliminary data.</text>
</comment>
<sequence length="95" mass="10534">MNRWWWINMCHSGKIKTQQQQNYIHSNSGSLNGAHSSEFGFPVIPPGGVKEAANTLVTALQAVTSPPPPEPHVLKVLSRWLQQVSTNSYNHLVST</sequence>
<evidence type="ECO:0000313" key="2">
    <source>
        <dbReference type="Proteomes" id="UP001152888"/>
    </source>
</evidence>
<dbReference type="AlphaFoldDB" id="A0A9P0PH61"/>
<dbReference type="Proteomes" id="UP001152888">
    <property type="component" value="Unassembled WGS sequence"/>
</dbReference>
<organism evidence="1 2">
    <name type="scientific">Acanthoscelides obtectus</name>
    <name type="common">Bean weevil</name>
    <name type="synonym">Bruchus obtectus</name>
    <dbReference type="NCBI Taxonomy" id="200917"/>
    <lineage>
        <taxon>Eukaryota</taxon>
        <taxon>Metazoa</taxon>
        <taxon>Ecdysozoa</taxon>
        <taxon>Arthropoda</taxon>
        <taxon>Hexapoda</taxon>
        <taxon>Insecta</taxon>
        <taxon>Pterygota</taxon>
        <taxon>Neoptera</taxon>
        <taxon>Endopterygota</taxon>
        <taxon>Coleoptera</taxon>
        <taxon>Polyphaga</taxon>
        <taxon>Cucujiformia</taxon>
        <taxon>Chrysomeloidea</taxon>
        <taxon>Chrysomelidae</taxon>
        <taxon>Bruchinae</taxon>
        <taxon>Bruchini</taxon>
        <taxon>Acanthoscelides</taxon>
    </lineage>
</organism>
<evidence type="ECO:0000313" key="1">
    <source>
        <dbReference type="EMBL" id="CAH1983399.1"/>
    </source>
</evidence>